<feature type="region of interest" description="Disordered" evidence="1">
    <location>
        <begin position="3690"/>
        <end position="3757"/>
    </location>
</feature>
<feature type="compositionally biased region" description="Polar residues" evidence="1">
    <location>
        <begin position="3402"/>
        <end position="3426"/>
    </location>
</feature>
<feature type="compositionally biased region" description="Basic residues" evidence="1">
    <location>
        <begin position="2453"/>
        <end position="2464"/>
    </location>
</feature>
<feature type="compositionally biased region" description="Acidic residues" evidence="1">
    <location>
        <begin position="2681"/>
        <end position="2695"/>
    </location>
</feature>
<feature type="compositionally biased region" description="Polar residues" evidence="1">
    <location>
        <begin position="171"/>
        <end position="180"/>
    </location>
</feature>
<feature type="compositionally biased region" description="Basic residues" evidence="1">
    <location>
        <begin position="567"/>
        <end position="581"/>
    </location>
</feature>
<feature type="compositionally biased region" description="Basic and acidic residues" evidence="1">
    <location>
        <begin position="1661"/>
        <end position="1678"/>
    </location>
</feature>
<feature type="compositionally biased region" description="Basic residues" evidence="1">
    <location>
        <begin position="1413"/>
        <end position="1422"/>
    </location>
</feature>
<feature type="compositionally biased region" description="Low complexity" evidence="1">
    <location>
        <begin position="2811"/>
        <end position="2823"/>
    </location>
</feature>
<feature type="region of interest" description="Disordered" evidence="1">
    <location>
        <begin position="518"/>
        <end position="538"/>
    </location>
</feature>
<feature type="compositionally biased region" description="Basic residues" evidence="1">
    <location>
        <begin position="2146"/>
        <end position="2157"/>
    </location>
</feature>
<feature type="region of interest" description="Disordered" evidence="1">
    <location>
        <begin position="3369"/>
        <end position="3428"/>
    </location>
</feature>
<feature type="compositionally biased region" description="Polar residues" evidence="1">
    <location>
        <begin position="65"/>
        <end position="74"/>
    </location>
</feature>
<feature type="compositionally biased region" description="Basic and acidic residues" evidence="1">
    <location>
        <begin position="2552"/>
        <end position="2577"/>
    </location>
</feature>
<feature type="compositionally biased region" description="Basic and acidic residues" evidence="1">
    <location>
        <begin position="690"/>
        <end position="711"/>
    </location>
</feature>
<feature type="compositionally biased region" description="Low complexity" evidence="1">
    <location>
        <begin position="2535"/>
        <end position="2544"/>
    </location>
</feature>
<feature type="region of interest" description="Disordered" evidence="1">
    <location>
        <begin position="3106"/>
        <end position="3174"/>
    </location>
</feature>
<feature type="compositionally biased region" description="Low complexity" evidence="1">
    <location>
        <begin position="3474"/>
        <end position="3484"/>
    </location>
</feature>
<feature type="compositionally biased region" description="Polar residues" evidence="1">
    <location>
        <begin position="200"/>
        <end position="219"/>
    </location>
</feature>
<protein>
    <recommendedName>
        <fullName evidence="4">Titin</fullName>
    </recommendedName>
</protein>
<feature type="region of interest" description="Disordered" evidence="1">
    <location>
        <begin position="3051"/>
        <end position="3070"/>
    </location>
</feature>
<feature type="compositionally biased region" description="Basic and acidic residues" evidence="1">
    <location>
        <begin position="2204"/>
        <end position="2216"/>
    </location>
</feature>
<feature type="region of interest" description="Disordered" evidence="1">
    <location>
        <begin position="3531"/>
        <end position="3589"/>
    </location>
</feature>
<feature type="region of interest" description="Disordered" evidence="1">
    <location>
        <begin position="861"/>
        <end position="907"/>
    </location>
</feature>
<feature type="region of interest" description="Disordered" evidence="1">
    <location>
        <begin position="1503"/>
        <end position="1526"/>
    </location>
</feature>
<feature type="compositionally biased region" description="Basic and acidic residues" evidence="1">
    <location>
        <begin position="1511"/>
        <end position="1526"/>
    </location>
</feature>
<feature type="compositionally biased region" description="Polar residues" evidence="1">
    <location>
        <begin position="2016"/>
        <end position="2032"/>
    </location>
</feature>
<feature type="compositionally biased region" description="Polar residues" evidence="1">
    <location>
        <begin position="2322"/>
        <end position="2335"/>
    </location>
</feature>
<feature type="compositionally biased region" description="Acidic residues" evidence="1">
    <location>
        <begin position="1262"/>
        <end position="1280"/>
    </location>
</feature>
<feature type="region of interest" description="Disordered" evidence="1">
    <location>
        <begin position="1620"/>
        <end position="1739"/>
    </location>
</feature>
<dbReference type="EMBL" id="CAXLJM020000032">
    <property type="protein sequence ID" value="CAL8100010.1"/>
    <property type="molecule type" value="Genomic_DNA"/>
</dbReference>
<feature type="region of interest" description="Disordered" evidence="1">
    <location>
        <begin position="1006"/>
        <end position="1079"/>
    </location>
</feature>
<feature type="region of interest" description="Disordered" evidence="1">
    <location>
        <begin position="3440"/>
        <end position="3502"/>
    </location>
</feature>
<feature type="region of interest" description="Disordered" evidence="1">
    <location>
        <begin position="3313"/>
        <end position="3356"/>
    </location>
</feature>
<feature type="region of interest" description="Disordered" evidence="1">
    <location>
        <begin position="1894"/>
        <end position="2181"/>
    </location>
</feature>
<feature type="compositionally biased region" description="Acidic residues" evidence="1">
    <location>
        <begin position="2941"/>
        <end position="2960"/>
    </location>
</feature>
<feature type="region of interest" description="Disordered" evidence="1">
    <location>
        <begin position="1753"/>
        <end position="1867"/>
    </location>
</feature>
<feature type="region of interest" description="Disordered" evidence="1">
    <location>
        <begin position="561"/>
        <end position="825"/>
    </location>
</feature>
<feature type="compositionally biased region" description="Polar residues" evidence="1">
    <location>
        <begin position="2504"/>
        <end position="2521"/>
    </location>
</feature>
<feature type="compositionally biased region" description="Acidic residues" evidence="1">
    <location>
        <begin position="657"/>
        <end position="668"/>
    </location>
</feature>
<proteinExistence type="predicted"/>
<feature type="compositionally biased region" description="Basic and acidic residues" evidence="1">
    <location>
        <begin position="2053"/>
        <end position="2063"/>
    </location>
</feature>
<feature type="region of interest" description="Disordered" evidence="1">
    <location>
        <begin position="2774"/>
        <end position="2985"/>
    </location>
</feature>
<feature type="compositionally biased region" description="Basic residues" evidence="1">
    <location>
        <begin position="1679"/>
        <end position="1688"/>
    </location>
</feature>
<reference evidence="2 3" key="1">
    <citation type="submission" date="2024-08" db="EMBL/GenBank/DDBJ databases">
        <authorList>
            <person name="Cucini C."/>
            <person name="Frati F."/>
        </authorList>
    </citation>
    <scope>NUCLEOTIDE SEQUENCE [LARGE SCALE GENOMIC DNA]</scope>
</reference>
<feature type="compositionally biased region" description="Basic and acidic residues" evidence="1">
    <location>
        <begin position="749"/>
        <end position="761"/>
    </location>
</feature>
<feature type="region of interest" description="Disordered" evidence="1">
    <location>
        <begin position="1219"/>
        <end position="1245"/>
    </location>
</feature>
<comment type="caution">
    <text evidence="2">The sequence shown here is derived from an EMBL/GenBank/DDBJ whole genome shotgun (WGS) entry which is preliminary data.</text>
</comment>
<feature type="compositionally biased region" description="Polar residues" evidence="1">
    <location>
        <begin position="2785"/>
        <end position="2794"/>
    </location>
</feature>
<feature type="compositionally biased region" description="Low complexity" evidence="1">
    <location>
        <begin position="1430"/>
        <end position="1446"/>
    </location>
</feature>
<feature type="compositionally biased region" description="Basic residues" evidence="1">
    <location>
        <begin position="729"/>
        <end position="741"/>
    </location>
</feature>
<feature type="compositionally biased region" description="Polar residues" evidence="1">
    <location>
        <begin position="3130"/>
        <end position="3143"/>
    </location>
</feature>
<feature type="region of interest" description="Disordered" evidence="1">
    <location>
        <begin position="1152"/>
        <end position="1172"/>
    </location>
</feature>
<feature type="compositionally biased region" description="Basic and acidic residues" evidence="1">
    <location>
        <begin position="781"/>
        <end position="797"/>
    </location>
</feature>
<feature type="region of interest" description="Disordered" evidence="1">
    <location>
        <begin position="1312"/>
        <end position="1447"/>
    </location>
</feature>
<feature type="compositionally biased region" description="Basic and acidic residues" evidence="1">
    <location>
        <begin position="3580"/>
        <end position="3589"/>
    </location>
</feature>
<evidence type="ECO:0008006" key="4">
    <source>
        <dbReference type="Google" id="ProtNLM"/>
    </source>
</evidence>
<feature type="compositionally biased region" description="Basic and acidic residues" evidence="1">
    <location>
        <begin position="3106"/>
        <end position="3116"/>
    </location>
</feature>
<feature type="compositionally biased region" description="Polar residues" evidence="1">
    <location>
        <begin position="1356"/>
        <end position="1372"/>
    </location>
</feature>
<feature type="compositionally biased region" description="Polar residues" evidence="1">
    <location>
        <begin position="626"/>
        <end position="649"/>
    </location>
</feature>
<feature type="region of interest" description="Disordered" evidence="1">
    <location>
        <begin position="2680"/>
        <end position="2755"/>
    </location>
</feature>
<feature type="compositionally biased region" description="Basic and acidic residues" evidence="1">
    <location>
        <begin position="2082"/>
        <end position="2091"/>
    </location>
</feature>
<feature type="compositionally biased region" description="Basic and acidic residues" evidence="1">
    <location>
        <begin position="2838"/>
        <end position="2863"/>
    </location>
</feature>
<feature type="compositionally biased region" description="Gly residues" evidence="1">
    <location>
        <begin position="7"/>
        <end position="17"/>
    </location>
</feature>
<feature type="compositionally biased region" description="Basic residues" evidence="1">
    <location>
        <begin position="1828"/>
        <end position="1839"/>
    </location>
</feature>
<feature type="compositionally biased region" description="Polar residues" evidence="1">
    <location>
        <begin position="2244"/>
        <end position="2254"/>
    </location>
</feature>
<feature type="compositionally biased region" description="Polar residues" evidence="1">
    <location>
        <begin position="1806"/>
        <end position="1816"/>
    </location>
</feature>
<feature type="compositionally biased region" description="Basic and acidic residues" evidence="1">
    <location>
        <begin position="2282"/>
        <end position="2292"/>
    </location>
</feature>
<feature type="compositionally biased region" description="Basic residues" evidence="1">
    <location>
        <begin position="2864"/>
        <end position="2874"/>
    </location>
</feature>
<feature type="compositionally biased region" description="Low complexity" evidence="1">
    <location>
        <begin position="2336"/>
        <end position="2361"/>
    </location>
</feature>
<gene>
    <name evidence="2" type="ORF">ODALV1_LOCUS10411</name>
</gene>
<feature type="compositionally biased region" description="Basic and acidic residues" evidence="1">
    <location>
        <begin position="1725"/>
        <end position="1738"/>
    </location>
</feature>
<feature type="region of interest" description="Disordered" evidence="1">
    <location>
        <begin position="1"/>
        <end position="240"/>
    </location>
</feature>
<feature type="compositionally biased region" description="Basic and acidic residues" evidence="1">
    <location>
        <begin position="1753"/>
        <end position="1766"/>
    </location>
</feature>
<feature type="compositionally biased region" description="Low complexity" evidence="1">
    <location>
        <begin position="3161"/>
        <end position="3174"/>
    </location>
</feature>
<feature type="compositionally biased region" description="Basic residues" evidence="1">
    <location>
        <begin position="2070"/>
        <end position="2081"/>
    </location>
</feature>
<feature type="compositionally biased region" description="Polar residues" evidence="1">
    <location>
        <begin position="3534"/>
        <end position="3544"/>
    </location>
</feature>
<feature type="compositionally biased region" description="Basic and acidic residues" evidence="1">
    <location>
        <begin position="2129"/>
        <end position="2139"/>
    </location>
</feature>
<name>A0ABP1QEB8_9HEXA</name>
<feature type="compositionally biased region" description="Basic and acidic residues" evidence="1">
    <location>
        <begin position="2006"/>
        <end position="2015"/>
    </location>
</feature>
<keyword evidence="3" id="KW-1185">Reference proteome</keyword>
<feature type="compositionally biased region" description="Basic residues" evidence="1">
    <location>
        <begin position="2225"/>
        <end position="2236"/>
    </location>
</feature>
<feature type="compositionally biased region" description="Basic and acidic residues" evidence="1">
    <location>
        <begin position="595"/>
        <end position="607"/>
    </location>
</feature>
<feature type="compositionally biased region" description="Polar residues" evidence="1">
    <location>
        <begin position="22"/>
        <end position="31"/>
    </location>
</feature>
<feature type="region of interest" description="Disordered" evidence="1">
    <location>
        <begin position="2271"/>
        <end position="2648"/>
    </location>
</feature>
<evidence type="ECO:0000256" key="1">
    <source>
        <dbReference type="SAM" id="MobiDB-lite"/>
    </source>
</evidence>
<feature type="compositionally biased region" description="Low complexity" evidence="1">
    <location>
        <begin position="1056"/>
        <end position="1068"/>
    </location>
</feature>
<feature type="region of interest" description="Disordered" evidence="1">
    <location>
        <begin position="2195"/>
        <end position="2259"/>
    </location>
</feature>
<feature type="compositionally biased region" description="Basic residues" evidence="1">
    <location>
        <begin position="2303"/>
        <end position="2314"/>
    </location>
</feature>
<feature type="compositionally biased region" description="Basic residues" evidence="1">
    <location>
        <begin position="613"/>
        <end position="622"/>
    </location>
</feature>
<feature type="compositionally biased region" description="Basic and acidic residues" evidence="1">
    <location>
        <begin position="1373"/>
        <end position="1384"/>
    </location>
</feature>
<feature type="compositionally biased region" description="Polar residues" evidence="1">
    <location>
        <begin position="897"/>
        <end position="907"/>
    </location>
</feature>
<dbReference type="Proteomes" id="UP001642540">
    <property type="component" value="Unassembled WGS sequence"/>
</dbReference>
<evidence type="ECO:0000313" key="2">
    <source>
        <dbReference type="EMBL" id="CAL8100010.1"/>
    </source>
</evidence>
<feature type="compositionally biased region" description="Basic and acidic residues" evidence="1">
    <location>
        <begin position="3440"/>
        <end position="3454"/>
    </location>
</feature>
<feature type="compositionally biased region" description="Polar residues" evidence="1">
    <location>
        <begin position="2482"/>
        <end position="2494"/>
    </location>
</feature>
<feature type="compositionally biased region" description="Basic residues" evidence="1">
    <location>
        <begin position="2923"/>
        <end position="2932"/>
    </location>
</feature>
<feature type="compositionally biased region" description="Polar residues" evidence="1">
    <location>
        <begin position="2165"/>
        <end position="2181"/>
    </location>
</feature>
<feature type="compositionally biased region" description="Basic residues" evidence="1">
    <location>
        <begin position="1994"/>
        <end position="2005"/>
    </location>
</feature>
<evidence type="ECO:0000313" key="3">
    <source>
        <dbReference type="Proteomes" id="UP001642540"/>
    </source>
</evidence>
<feature type="region of interest" description="Disordered" evidence="1">
    <location>
        <begin position="1260"/>
        <end position="1280"/>
    </location>
</feature>
<feature type="compositionally biased region" description="Polar residues" evidence="1">
    <location>
        <begin position="3741"/>
        <end position="3751"/>
    </location>
</feature>
<feature type="compositionally biased region" description="Basic and acidic residues" evidence="1">
    <location>
        <begin position="1393"/>
        <end position="1412"/>
    </location>
</feature>
<sequence length="3854" mass="423956">MDVTQMEGGGVKKGGGNSSSNLTTMEASLRSSYADIAFGRSSPCPPTSGTLPSEEAQTFVRLENPLSNVPTGSKTEIEGQAKVFVEGRESGTQQDLQQYHHHQQQQVVSPPESPSRPIRQSKESHKSTSQTHAGMQQLQQGFGSEEKIRPSRKKRRPYEGSKSARGLGRETFQQQHQHLPSKQERPASASPSRQRRSKEQSASSFISASDVGNITTDDTFTPVPRPNSAVPTGSLGIMDDGSIQIQSQANKLESSRSHSSSLWSNDGRCPSYAEVFFGGQQSNSRSLDSLNNVEQMPEDNVPVQLVSEVSADLLKQQVAEIVTFVEEARADDDRRVVASQEIPEREELPILVPVSHQHVHELECQCSSLCTQHISPEMLQLTGGLEQSEISQPAPEHPVVVPMEIETESIPSQLQMHFDTIIQDLNQEMQNVYEEVVEKYQPPENIQEVASQQQRDEQSIPLAYSHASEDIRANPGNKLSYASILAVNMPEKPVEAETVRKSSPPVVYETISEPLVLATSHSEPMDAQDTEADARESALESEIAFKHPTIPGLIFKKEVSLLTPSPPRRRRKRSGRSRSKSLHTSEADDSEGEEEMSKQEEKSEGEQIQKPTRPSRKRKPKAKQQTQSPITPISASEQSFSENLLQVTPTEPPLDIEIPDELAYDDVSEYSQSQSHRNEASADIGYVSAHAEDYSSRARSETPSEITREGFADTETDAPPISESSTNKAVHKKKKKPKKPKQSQEDEIERALRDIEAMEKRKGMHKGISLETAPSFDESEISAKVDISEAKESPKPERRQRKGKKQIQVEQIEEPDNKLQKDLSTQSVVVEHVDVLSEALLETYEKLDNSKEPTCTCLKSELVTTEEIPHVDTEESAPVATKRNKKKQKKGKESTDEPVSSFIQPEESTVAIEHQQSVLATLESSSPVSTVLAAQDVVISPPAGEVDLEIGYQLSKSERLDEFPLTVISPEPRLESPSKEISTNIVKDTQEKIEAVPATGNEILITPAESVGAPVPITSESHQEPQQKPPKRKKRKSKKSESESIDEPAQLPAIISASSEVVETVAEESNTKPSNETAEIALPQPEPQPCIAASATPEQTKSFGLLKSDDLIDAWMDDDICPIEDDFEEQVETTAVALADVSQEKPTIKSVPVAQEVEQPPQVVPVQEEAQSVSKPTFGLLKASDFDDFWMNDEPCPMSDDENEPNPMTEQMKLFAPDSVSVESKQEAPILQPEQKPAASEPVMEVKRVEEKEFKLLKSDPTDDFWMDDEPCPILDEDEEPQPPAVVEAKQVEEKVVKETVVATTTQVDDKGFKLLKPDPFDDMWMNDEPCPIMDDEEEAKPADPVLEAATVTYKKINNTSQPKTSTSQAETKSADSWEKEQIKVPKRKGKKGKEVSMKEEQKPEEKIESPKPTKRKPKRKSQKSESESESVSVSESIPIESSIPQMQVETMQTETVEFIMPPDDKIEEQAQIIVQQEVEPRLVEEERKVEITAAAVTKPLVEEQPQIEHSSTEVHAQFDIEEKPVRPIKRRDVKKKMKRPAFVTELSQDSCSATEEVVGAAAQTEIIELSVPPAADIKSIDQTNVADSTELVELRKGEQEAITRIDDIVISTEQLQLQQIQKMGQDERGAPLQESLATPLAPSMEASEAVSIEQASTEVATKEAEPTTTKKEITEKNKRSKGKKSKGKATEPSDLPPLVRDSGAATILLMDTATDSSIDSAEIEISKSSEIEQKEAPEIATTEIAQLSLQEPHVEHVKEHGKKEVVASQKSRSQRRRTKSKNSESEDQVASFSENKNVADIQEKQLLSHQISTSSSDKEQVVETVKAKSKQVRKKTKSRSSESEDINQSSPLGQTTTITERKEEIKTEEVTLKDAVEADAQAQSSQVVVSIASTSVQEEQLSKDEPKLELTSQPAKNKSKQRRRRTKSKTSESEDQSVSESTQPIEPALTKTESLTGGADVKESKEILAPAVVEEQLSKNKTEPELAAQSLKNRSKQRRRRTKSKNSESEDHSVSESTQQSEVAPAQTESLTGGADVQESKEIPAPVVEEEQLSKGEPESEHVVQPVKNRSKQRRRRTKSKNSESEDHSVSETIQQSEEAPAQPESLTVVADVKEPKGIPAPSVVKEQLNKDKTEPEHATQPLKNRSKQRRRRTKSKNSESEDQSVSESAQPSEAALTQSESLTVAVEIQESQVVLPIPAPAVEKKQPSKDKPEPEFAAQPAKNKSKQRRRRTKSKNSESEDQSVSESMQSTEVALAQSELLTGAVEVQKESQVLAPTPEVKAEQPSKDTSELESASEPVKNKSKQRRRRTKSKNSESEDQTVSQSTQPTETALPQTESQTVEETPTVEQSVTSSESQVEQESDKKTEIFASQPADKLKQKRKRNKSRISESEDTSVSLPPTIQEDPVKVSQVESSPKIAESEDKSLPVAEIPPLPEVQATEESENVDARKGKAKQRRKRTKSKTSESEEVFQDVIAQTAEEVSTISVSTQEIATEPTKSQDDTATVESQSPKQTITPTLISLGEIEPKEKQVQEQGKQQSSKSKQKLRQWKSESLDEPSKKGMESQSSKLDDATALKRKQQQQKPKPKQKLKASSRSHSESETTHLSQTDSGLDINVQKEQGQKTGTGEIKLSQEETLPVEMESKQEEVKAQEKVAEVSIPAQAVTLKLKTDDVFGDAWMDDDVCPLDDEDDEKNEKSQEIITVDPIVPSPESQESVPQETVPEPIVQKEEPSSQSITEQLKEPISVPTPSFGLKTDDLFGDAWMDDDMVIDVSDVDEEKSPESTTVTSEQPSEVAITKDEPPPPAPVAPIVTEETYVETVTETEKSQDSLVKPTKATEEKRVRFPDEQLRDDENKVSKEGKAKKKRKKPTKSKAAEEVLSRTRLDSQSSVDEASAASFDESEGRESQTDPESGDDGFKVFKSRKARLKNKRNERQIDDDLDPDSQGADDETTGEAVDDVTLSEGKTEAATDEPVSLNPTTGAVGQEDAVIAAAEVPAKGELSFDPDDPLSQSELVDESWMTISDYTEPTLTHADQDMETLLADEVDSLQQSEETGDDVIPEVKRHMSESSVSFASDVTIISYPHDEEESSTVTFTSLREFHTKTLPDAGKDVKAPPPLPPLEETLSFDETPSQPLNSAQAEASPETAKETKSQSIQPSTLQSMSSQLVSQLEYQEAESRWATYVSQKKQHKEVTSQEIGGHEKTITKPLQNVTEAIEMEAVTKTTKTVSAETTREISTAETVVSVSAPPPQLKPLSYAQVAAVPPAATPKTNLTENLEALLETARMTQYLAFQEAERTYHEFLTQKRLPENKYEQTEKSNVQIVSESQHDIPKEKDGETSKRSPLVEAAHEVSKMVEQLASEIKALSTEQQQAPPPQLPSEKPVEQKKFAPTVLPLSPSPKTTKENTASSEPTSPQLHDSQQDPLLLQMVAFKEAERQWREGLDKQKQKDEEGNEIPTEPRPDGGGGQDGDPGSSNQGPPDGDTDGGGSGRGRRKPPVTELLLGGLSNLSCNWLDWSTYLSPEISLPQKLTFPTSTPSSSAEGAPPQFPSPHPTTESSRNDVEGLDGGAEIETLPTEIKEHTADDGDLKKIKETTKADVDELGKAISAAADKLSNLDPEQLEQTLHKTWELLGGLKDLEGSGLSIKDTLGQFPSEDPDASTLSSELKELLSKLVVLMAQTEKLNKAAKVTNSEARASASSPSHPSTYDENGRRSPEGSAAASTTVVKGPTGNILEVGGSQNPKWSSFGNAGAHSDMEQMKSSMGNQQGKLLAHQCGCCGAPILISIMCPGGGAHSAHFPSTSINTQHHLQNVGDAPAQNTTTTTTTTTTTLLRENFYRAPTTHHTKESVFR</sequence>
<feature type="compositionally biased region" description="Basic and acidic residues" evidence="1">
    <location>
        <begin position="3330"/>
        <end position="3344"/>
    </location>
</feature>
<accession>A0ABP1QEB8</accession>
<organism evidence="2 3">
    <name type="scientific">Orchesella dallaii</name>
    <dbReference type="NCBI Taxonomy" id="48710"/>
    <lineage>
        <taxon>Eukaryota</taxon>
        <taxon>Metazoa</taxon>
        <taxon>Ecdysozoa</taxon>
        <taxon>Arthropoda</taxon>
        <taxon>Hexapoda</taxon>
        <taxon>Collembola</taxon>
        <taxon>Entomobryomorpha</taxon>
        <taxon>Entomobryoidea</taxon>
        <taxon>Orchesellidae</taxon>
        <taxon>Orchesellinae</taxon>
        <taxon>Orchesella</taxon>
    </lineage>
</organism>
<feature type="compositionally biased region" description="Low complexity" evidence="1">
    <location>
        <begin position="3695"/>
        <end position="3708"/>
    </location>
</feature>
<feature type="compositionally biased region" description="Basic and acidic residues" evidence="1">
    <location>
        <begin position="2876"/>
        <end position="2887"/>
    </location>
</feature>
<feature type="compositionally biased region" description="Polar residues" evidence="1">
    <location>
        <begin position="127"/>
        <end position="142"/>
    </location>
</feature>
<feature type="compositionally biased region" description="Basic residues" evidence="1">
    <location>
        <begin position="2578"/>
        <end position="2597"/>
    </location>
</feature>
<feature type="compositionally biased region" description="Basic and acidic residues" evidence="1">
    <location>
        <begin position="75"/>
        <end position="89"/>
    </location>
</feature>
<feature type="compositionally biased region" description="Basic residues" evidence="1">
    <location>
        <begin position="1029"/>
        <end position="1038"/>
    </location>
</feature>
<feature type="compositionally biased region" description="Basic residues" evidence="1">
    <location>
        <begin position="1918"/>
        <end position="1929"/>
    </location>
</feature>